<dbReference type="EMBL" id="AK143103">
    <property type="protein sequence ID" value="BAE25270.1"/>
    <property type="molecule type" value="mRNA"/>
</dbReference>
<reference evidence="2" key="1">
    <citation type="journal article" date="1999" name="Methods Enzymol.">
        <title>High-efficiency full-length cDNA cloning.</title>
        <authorList>
            <person name="Carninci P."/>
            <person name="Hayashizaki Y."/>
        </authorList>
    </citation>
    <scope>NUCLEOTIDE SEQUENCE</scope>
    <source>
        <strain evidence="2">C57BL/6J</strain>
        <tissue evidence="2">Embryonic body between diaphragm region and neck</tissue>
        <tissue evidence="1">Eyeball</tissue>
    </source>
</reference>
<evidence type="ECO:0000313" key="2">
    <source>
        <dbReference type="EMBL" id="BAE36911.1"/>
    </source>
</evidence>
<gene>
    <name evidence="3" type="primary">Slc38a1</name>
</gene>
<reference evidence="2" key="4">
    <citation type="journal article" date="2001" name="Nature">
        <title>Functional annotation of a full-length mouse cDNA collection.</title>
        <authorList>
            <consortium name="The RIKEN Genome Exploration Research Group Phase II Team and the FANTOM Consortium"/>
        </authorList>
    </citation>
    <scope>NUCLEOTIDE SEQUENCE</scope>
    <source>
        <strain evidence="2">C57BL/6J</strain>
        <tissue evidence="2">Embryonic body between diaphragm region and neck</tissue>
        <tissue evidence="1">Eyeball</tissue>
    </source>
</reference>
<organism evidence="2">
    <name type="scientific">Mus musculus</name>
    <name type="common">Mouse</name>
    <dbReference type="NCBI Taxonomy" id="10090"/>
    <lineage>
        <taxon>Eukaryota</taxon>
        <taxon>Metazoa</taxon>
        <taxon>Chordata</taxon>
        <taxon>Craniata</taxon>
        <taxon>Vertebrata</taxon>
        <taxon>Euteleostomi</taxon>
        <taxon>Mammalia</taxon>
        <taxon>Eutheria</taxon>
        <taxon>Euarchontoglires</taxon>
        <taxon>Glires</taxon>
        <taxon>Rodentia</taxon>
        <taxon>Myomorpha</taxon>
        <taxon>Muroidea</taxon>
        <taxon>Muridae</taxon>
        <taxon>Murinae</taxon>
        <taxon>Mus</taxon>
        <taxon>Mus</taxon>
    </lineage>
</organism>
<reference evidence="2" key="5">
    <citation type="journal article" date="2002" name="Nature">
        <title>Analysis of the mouse transcriptome based on functional annotation of 60,770 full-length cDNAs.</title>
        <authorList>
            <consortium name="The FANTOM Consortium and the RIKEN Genome Exploration Research Group Phase I and II Team"/>
        </authorList>
    </citation>
    <scope>NUCLEOTIDE SEQUENCE</scope>
    <source>
        <strain evidence="2">C57BL/6J</strain>
        <tissue evidence="2">Embryonic body between diaphragm region and neck</tissue>
        <tissue evidence="1">Eyeball</tissue>
    </source>
</reference>
<evidence type="ECO:0000313" key="1">
    <source>
        <dbReference type="EMBL" id="BAE25270.1"/>
    </source>
</evidence>
<dbReference type="MGI" id="MGI:2145895">
    <property type="gene designation" value="Slc38a1"/>
</dbReference>
<sequence length="122" mass="13591">MVLPIQGSIQALLVCNVTMFLSQDRRSETPSETESCPLKRSELLVILKDLGLQVGLGLMTESNAKSEGVGPWGTKLLSKGRRCFRTFPRKNHKAPGLSVHRLEESMQQRLTLGILPLYVNML</sequence>
<dbReference type="AGR" id="MGI:2145895"/>
<reference evidence="2" key="2">
    <citation type="journal article" date="2000" name="Genome Res.">
        <title>Normalization and subtraction of cap-trapper-selected cDNAs to prepare full-length cDNA libraries for rapid discovery of new genes.</title>
        <authorList>
            <person name="Carninci P."/>
            <person name="Shibata Y."/>
            <person name="Hayatsu N."/>
            <person name="Sugahara Y."/>
            <person name="Shibata K."/>
            <person name="Itoh M."/>
            <person name="Konno H."/>
            <person name="Okazaki Y."/>
            <person name="Muramatsu M."/>
            <person name="Hayashizaki Y."/>
        </authorList>
    </citation>
    <scope>NUCLEOTIDE SEQUENCE</scope>
    <source>
        <strain evidence="2">C57BL/6J</strain>
        <tissue evidence="2">Embryonic body between diaphragm region and neck</tissue>
        <tissue evidence="1">Eyeball</tissue>
    </source>
</reference>
<reference evidence="2" key="3">
    <citation type="journal article" date="2000" name="Genome Res.">
        <title>RIKEN integrated sequence analysis (RISA) system--384-format sequencing pipeline with 384 multicapillary sequencer.</title>
        <authorList>
            <person name="Shibata K."/>
            <person name="Itoh M."/>
            <person name="Aizawa K."/>
            <person name="Nagaoka S."/>
            <person name="Sasaki N."/>
            <person name="Carninci P."/>
            <person name="Konno H."/>
            <person name="Akiyama J."/>
            <person name="Nishi K."/>
            <person name="Kitsunai T."/>
            <person name="Tashiro H."/>
            <person name="Itoh M."/>
            <person name="Sumi N."/>
            <person name="Ishii Y."/>
            <person name="Nakamura S."/>
            <person name="Hazama M."/>
            <person name="Nishine T."/>
            <person name="Harada A."/>
            <person name="Yamamoto R."/>
            <person name="Matsumoto H."/>
            <person name="Sakaguchi S."/>
            <person name="Ikegami T."/>
            <person name="Kashiwagi K."/>
            <person name="Fujiwake S."/>
            <person name="Inoue K."/>
            <person name="Togawa Y."/>
            <person name="Izawa M."/>
            <person name="Ohara E."/>
            <person name="Watahiki M."/>
            <person name="Yoneda Y."/>
            <person name="Ishikawa T."/>
            <person name="Ozawa K."/>
            <person name="Tanaka T."/>
            <person name="Matsuura S."/>
            <person name="Kawai J."/>
            <person name="Okazaki Y."/>
            <person name="Muramatsu M."/>
            <person name="Inoue Y."/>
            <person name="Kira A."/>
            <person name="Hayashizaki Y."/>
        </authorList>
    </citation>
    <scope>NUCLEOTIDE SEQUENCE</scope>
    <source>
        <strain evidence="2">C57BL/6J</strain>
        <tissue evidence="2">Embryonic body between diaphragm region and neck</tissue>
        <tissue evidence="1">Eyeball</tissue>
    </source>
</reference>
<reference evidence="2" key="6">
    <citation type="submission" date="2004-04" db="EMBL/GenBank/DDBJ databases">
        <authorList>
            <person name="Arakawa T."/>
            <person name="Carninci P."/>
            <person name="Fukuda S."/>
            <person name="Hashizume W."/>
            <person name="Hayashida K."/>
            <person name="Hori F."/>
            <person name="Iida J."/>
            <person name="Imamura K."/>
            <person name="Imotani K."/>
            <person name="Itoh M."/>
            <person name="Kanagawa S."/>
            <person name="Kawai J."/>
            <person name="Kojima M."/>
            <person name="Konno H."/>
            <person name="Murata M."/>
            <person name="Nakamura M."/>
            <person name="Ninomiya N."/>
            <person name="Nishiyori H."/>
            <person name="Nomura K."/>
            <person name="Ohno M."/>
            <person name="Sakazume N."/>
            <person name="Sano H."/>
            <person name="Sasaki D."/>
            <person name="Shibata K."/>
            <person name="Shiraki T."/>
            <person name="Tagami M."/>
            <person name="Tagami Y."/>
            <person name="Waki K."/>
            <person name="Watahiki A."/>
            <person name="Muramatsu M."/>
            <person name="Hayashizaki Y."/>
        </authorList>
    </citation>
    <scope>NUCLEOTIDE SEQUENCE</scope>
    <source>
        <strain evidence="2">C57BL/6J</strain>
        <tissue evidence="2">Embryonic body between diaphragm region and neck</tissue>
        <tissue evidence="1">Eyeball</tissue>
    </source>
</reference>
<reference evidence="2" key="7">
    <citation type="journal article" date="2005" name="Science">
        <title>The Transcriptional Landscape of the Mammalian Genome.</title>
        <authorList>
            <consortium name="The FANTOM Consortium"/>
            <consortium name="Riken Genome Exploration Research Group and Genome Science Group (Genome Network Project Core Group)"/>
        </authorList>
    </citation>
    <scope>NUCLEOTIDE SEQUENCE</scope>
    <source>
        <strain evidence="2">C57BL/6J</strain>
        <tissue evidence="2">Embryonic body between diaphragm region and neck</tissue>
        <tissue evidence="1">Eyeball</tissue>
    </source>
</reference>
<dbReference type="AlphaFoldDB" id="Q3TRW5"/>
<proteinExistence type="evidence at transcript level"/>
<name>Q3TRW5_MOUSE</name>
<dbReference type="EMBL" id="AK162429">
    <property type="protein sequence ID" value="BAE36911.1"/>
    <property type="molecule type" value="mRNA"/>
</dbReference>
<reference evidence="2" key="8">
    <citation type="journal article" date="2005" name="Science">
        <title>Antisense Transcription in the Mammalian Transcriptome.</title>
        <authorList>
            <consortium name="RIKEN Genome Exploration Research Group and Genome Science Group (Genome Network Project Core Group) and the FANTOM Consortium"/>
        </authorList>
    </citation>
    <scope>NUCLEOTIDE SEQUENCE</scope>
    <source>
        <strain evidence="2">C57BL/6J</strain>
        <tissue evidence="2">Embryonic body between diaphragm region and neck</tissue>
        <tissue evidence="1">Eyeball</tissue>
    </source>
</reference>
<evidence type="ECO:0000313" key="3">
    <source>
        <dbReference type="MGI" id="MGI:2145895"/>
    </source>
</evidence>
<protein>
    <submittedName>
        <fullName evidence="2">Uncharacterized protein</fullName>
    </submittedName>
</protein>
<accession>Q3TRW5</accession>